<protein>
    <recommendedName>
        <fullName evidence="4">Transporter</fullName>
    </recommendedName>
</protein>
<sequence length="314" mass="35721">MTVKKLLILLFLITTSNSFINAQGCSDAGICTTGALNPDSDRLKFNKVDNKFTLSYQTYWQSYKEKAFDYGISFSVDYKINSKSSLQIKSLYAFREGPLTTTQGISDITLSYSYLVKQWDNWNLSAVLGTKIPTSDASSTFEGKPIPMFYEPSLGTYDGLFGVALNSKAWHLSFGIQQPLTTLENHEYDPEYYKNEPNYEFMKKWYTSSRHLDRKYDVSGRLKYTLRTSKWSFAPSVLAIYKHDRTYIESLEDGDYLLDGSQGLVVNTVVEGSYNFSPHLTLSAIAAYAAKQRAFNPDGLARDYVINLIIKHQF</sequence>
<dbReference type="KEGG" id="fll:EI427_08810"/>
<dbReference type="Proteomes" id="UP000267268">
    <property type="component" value="Chromosome 1"/>
</dbReference>
<accession>A0A3Q9FNJ0</accession>
<feature type="signal peptide" evidence="1">
    <location>
        <begin position="1"/>
        <end position="22"/>
    </location>
</feature>
<dbReference type="EMBL" id="CP034562">
    <property type="protein sequence ID" value="AZQ62335.1"/>
    <property type="molecule type" value="Genomic_DNA"/>
</dbReference>
<organism evidence="2 3">
    <name type="scientific">Flammeovirga pectinis</name>
    <dbReference type="NCBI Taxonomy" id="2494373"/>
    <lineage>
        <taxon>Bacteria</taxon>
        <taxon>Pseudomonadati</taxon>
        <taxon>Bacteroidota</taxon>
        <taxon>Cytophagia</taxon>
        <taxon>Cytophagales</taxon>
        <taxon>Flammeovirgaceae</taxon>
        <taxon>Flammeovirga</taxon>
    </lineage>
</organism>
<evidence type="ECO:0000313" key="3">
    <source>
        <dbReference type="Proteomes" id="UP000267268"/>
    </source>
</evidence>
<gene>
    <name evidence="2" type="ORF">EI427_08810</name>
</gene>
<keyword evidence="3" id="KW-1185">Reference proteome</keyword>
<dbReference type="OrthoDB" id="1119914at2"/>
<evidence type="ECO:0008006" key="4">
    <source>
        <dbReference type="Google" id="ProtNLM"/>
    </source>
</evidence>
<keyword evidence="1" id="KW-0732">Signal</keyword>
<name>A0A3Q9FNJ0_9BACT</name>
<dbReference type="AlphaFoldDB" id="A0A3Q9FNJ0"/>
<reference evidence="2 3" key="1">
    <citation type="submission" date="2018-12" db="EMBL/GenBank/DDBJ databases">
        <title>Flammeovirga pectinis sp. nov., isolated from the gut of the Korean scallop, Patinopecten yessoensis.</title>
        <authorList>
            <person name="Bae J.-W."/>
            <person name="Jeong Y.-S."/>
            <person name="Kang W."/>
        </authorList>
    </citation>
    <scope>NUCLEOTIDE SEQUENCE [LARGE SCALE GENOMIC DNA]</scope>
    <source>
        <strain evidence="2 3">L12M1</strain>
    </source>
</reference>
<evidence type="ECO:0000256" key="1">
    <source>
        <dbReference type="SAM" id="SignalP"/>
    </source>
</evidence>
<proteinExistence type="predicted"/>
<dbReference type="RefSeq" id="WP_126613735.1">
    <property type="nucleotide sequence ID" value="NZ_CP034562.1"/>
</dbReference>
<feature type="chain" id="PRO_5018752259" description="Transporter" evidence="1">
    <location>
        <begin position="23"/>
        <end position="314"/>
    </location>
</feature>
<evidence type="ECO:0000313" key="2">
    <source>
        <dbReference type="EMBL" id="AZQ62335.1"/>
    </source>
</evidence>